<comment type="caution">
    <text evidence="1">The sequence shown here is derived from an EMBL/GenBank/DDBJ whole genome shotgun (WGS) entry which is preliminary data.</text>
</comment>
<name>A0ACC0BFJ9_CATRO</name>
<evidence type="ECO:0000313" key="1">
    <source>
        <dbReference type="EMBL" id="KAI5671410.1"/>
    </source>
</evidence>
<accession>A0ACC0BFJ9</accession>
<protein>
    <submittedName>
        <fullName evidence="1">Uncharacterized protein</fullName>
    </submittedName>
</protein>
<evidence type="ECO:0000313" key="2">
    <source>
        <dbReference type="Proteomes" id="UP001060085"/>
    </source>
</evidence>
<reference evidence="2" key="1">
    <citation type="journal article" date="2023" name="Nat. Plants">
        <title>Single-cell RNA sequencing provides a high-resolution roadmap for understanding the multicellular compartmentation of specialized metabolism.</title>
        <authorList>
            <person name="Sun S."/>
            <person name="Shen X."/>
            <person name="Li Y."/>
            <person name="Li Y."/>
            <person name="Wang S."/>
            <person name="Li R."/>
            <person name="Zhang H."/>
            <person name="Shen G."/>
            <person name="Guo B."/>
            <person name="Wei J."/>
            <person name="Xu J."/>
            <person name="St-Pierre B."/>
            <person name="Chen S."/>
            <person name="Sun C."/>
        </authorList>
    </citation>
    <scope>NUCLEOTIDE SEQUENCE [LARGE SCALE GENOMIC DNA]</scope>
</reference>
<proteinExistence type="predicted"/>
<organism evidence="1 2">
    <name type="scientific">Catharanthus roseus</name>
    <name type="common">Madagascar periwinkle</name>
    <name type="synonym">Vinca rosea</name>
    <dbReference type="NCBI Taxonomy" id="4058"/>
    <lineage>
        <taxon>Eukaryota</taxon>
        <taxon>Viridiplantae</taxon>
        <taxon>Streptophyta</taxon>
        <taxon>Embryophyta</taxon>
        <taxon>Tracheophyta</taxon>
        <taxon>Spermatophyta</taxon>
        <taxon>Magnoliopsida</taxon>
        <taxon>eudicotyledons</taxon>
        <taxon>Gunneridae</taxon>
        <taxon>Pentapetalae</taxon>
        <taxon>asterids</taxon>
        <taxon>lamiids</taxon>
        <taxon>Gentianales</taxon>
        <taxon>Apocynaceae</taxon>
        <taxon>Rauvolfioideae</taxon>
        <taxon>Vinceae</taxon>
        <taxon>Catharanthinae</taxon>
        <taxon>Catharanthus</taxon>
    </lineage>
</organism>
<keyword evidence="2" id="KW-1185">Reference proteome</keyword>
<dbReference type="EMBL" id="CM044703">
    <property type="protein sequence ID" value="KAI5671410.1"/>
    <property type="molecule type" value="Genomic_DNA"/>
</dbReference>
<gene>
    <name evidence="1" type="ORF">M9H77_11774</name>
</gene>
<sequence>MSVEEVRWMSYSLQEIRDCWVSTWHGFITYLYVVESYMPDRAHKPANNRMYVVRNLFVGALWLEAPSHLLTETWTSVLDPPMPDKAQLDLIAREARREDARKEENFDRIADLLSRHYRDT</sequence>
<dbReference type="Proteomes" id="UP001060085">
    <property type="component" value="Linkage Group LG03"/>
</dbReference>